<dbReference type="InterPro" id="IPR013922">
    <property type="entry name" value="Cyclin_PHO80-like"/>
</dbReference>
<sequence length="232" mass="25981">MLPPSSSESLSSFMLFTEPSPVHPASLVDPSLHSPVLLQLVGTKISRQLVDYVVQCVVGGSSSCRPELVKFANFVANVLTWAQVTTPVVLVSLVYIVRAKPHLHIRALEEEASEHTLDRAFLGALIIASKYLNNCTLDNVHWAMCTGVFGNKDVEFIEREFLNILDWELSRKCVPQGRADQRDEQSRSSVATDEPGADNKPHYIEYVRVDIDKQLSLIFIVESIFEQTKKLE</sequence>
<dbReference type="GO" id="GO:0016538">
    <property type="term" value="F:cyclin-dependent protein serine/threonine kinase regulator activity"/>
    <property type="evidence" value="ECO:0007669"/>
    <property type="project" value="TreeGrafter"/>
</dbReference>
<accession>A0A6A4HVL3</accession>
<keyword evidence="4" id="KW-1185">Reference proteome</keyword>
<reference evidence="3" key="1">
    <citation type="journal article" date="2019" name="Environ. Microbiol.">
        <title>Fungal ecological strategies reflected in gene transcription - a case study of two litter decomposers.</title>
        <authorList>
            <person name="Barbi F."/>
            <person name="Kohler A."/>
            <person name="Barry K."/>
            <person name="Baskaran P."/>
            <person name="Daum C."/>
            <person name="Fauchery L."/>
            <person name="Ihrmark K."/>
            <person name="Kuo A."/>
            <person name="LaButti K."/>
            <person name="Lipzen A."/>
            <person name="Morin E."/>
            <person name="Grigoriev I.V."/>
            <person name="Henrissat B."/>
            <person name="Lindahl B."/>
            <person name="Martin F."/>
        </authorList>
    </citation>
    <scope>NUCLEOTIDE SEQUENCE</scope>
    <source>
        <strain evidence="3">JB14</strain>
    </source>
</reference>
<dbReference type="PANTHER" id="PTHR15615:SF10">
    <property type="entry name" value="PHO85 CYCLIN-2-RELATED"/>
    <property type="match status" value="1"/>
</dbReference>
<dbReference type="Pfam" id="PF00134">
    <property type="entry name" value="Cyclin_N"/>
    <property type="match status" value="1"/>
</dbReference>
<dbReference type="Proteomes" id="UP000799118">
    <property type="component" value="Unassembled WGS sequence"/>
</dbReference>
<dbReference type="CDD" id="cd20557">
    <property type="entry name" value="CYCLIN_ScPCL1-like"/>
    <property type="match status" value="1"/>
</dbReference>
<dbReference type="EMBL" id="ML769434">
    <property type="protein sequence ID" value="KAE9402509.1"/>
    <property type="molecule type" value="Genomic_DNA"/>
</dbReference>
<dbReference type="OrthoDB" id="10250320at2759"/>
<evidence type="ECO:0000259" key="2">
    <source>
        <dbReference type="Pfam" id="PF00134"/>
    </source>
</evidence>
<dbReference type="InterPro" id="IPR036915">
    <property type="entry name" value="Cyclin-like_sf"/>
</dbReference>
<dbReference type="GO" id="GO:0000307">
    <property type="term" value="C:cyclin-dependent protein kinase holoenzyme complex"/>
    <property type="evidence" value="ECO:0007669"/>
    <property type="project" value="TreeGrafter"/>
</dbReference>
<evidence type="ECO:0000256" key="1">
    <source>
        <dbReference type="SAM" id="MobiDB-lite"/>
    </source>
</evidence>
<proteinExistence type="predicted"/>
<gene>
    <name evidence="3" type="ORF">BT96DRAFT_974281</name>
</gene>
<protein>
    <recommendedName>
        <fullName evidence="2">Cyclin N-terminal domain-containing protein</fullName>
    </recommendedName>
</protein>
<evidence type="ECO:0000313" key="4">
    <source>
        <dbReference type="Proteomes" id="UP000799118"/>
    </source>
</evidence>
<dbReference type="AlphaFoldDB" id="A0A6A4HVL3"/>
<dbReference type="GO" id="GO:0019901">
    <property type="term" value="F:protein kinase binding"/>
    <property type="evidence" value="ECO:0007669"/>
    <property type="project" value="InterPro"/>
</dbReference>
<dbReference type="Gene3D" id="1.10.472.10">
    <property type="entry name" value="Cyclin-like"/>
    <property type="match status" value="1"/>
</dbReference>
<dbReference type="PANTHER" id="PTHR15615">
    <property type="match status" value="1"/>
</dbReference>
<dbReference type="InterPro" id="IPR006671">
    <property type="entry name" value="Cyclin_N"/>
</dbReference>
<dbReference type="SUPFAM" id="SSF47954">
    <property type="entry name" value="Cyclin-like"/>
    <property type="match status" value="1"/>
</dbReference>
<feature type="region of interest" description="Disordered" evidence="1">
    <location>
        <begin position="178"/>
        <end position="197"/>
    </location>
</feature>
<name>A0A6A4HVL3_9AGAR</name>
<organism evidence="3 4">
    <name type="scientific">Gymnopus androsaceus JB14</name>
    <dbReference type="NCBI Taxonomy" id="1447944"/>
    <lineage>
        <taxon>Eukaryota</taxon>
        <taxon>Fungi</taxon>
        <taxon>Dikarya</taxon>
        <taxon>Basidiomycota</taxon>
        <taxon>Agaricomycotina</taxon>
        <taxon>Agaricomycetes</taxon>
        <taxon>Agaricomycetidae</taxon>
        <taxon>Agaricales</taxon>
        <taxon>Marasmiineae</taxon>
        <taxon>Omphalotaceae</taxon>
        <taxon>Gymnopus</taxon>
    </lineage>
</organism>
<evidence type="ECO:0000313" key="3">
    <source>
        <dbReference type="EMBL" id="KAE9402509.1"/>
    </source>
</evidence>
<feature type="domain" description="Cyclin N-terminal" evidence="2">
    <location>
        <begin position="74"/>
        <end position="170"/>
    </location>
</feature>
<dbReference type="GO" id="GO:0005634">
    <property type="term" value="C:nucleus"/>
    <property type="evidence" value="ECO:0007669"/>
    <property type="project" value="TreeGrafter"/>
</dbReference>